<keyword evidence="3" id="KW-1185">Reference proteome</keyword>
<accession>A0A7J7LK29</accession>
<feature type="domain" description="Transposase MuDR plant" evidence="1">
    <location>
        <begin position="99"/>
        <end position="152"/>
    </location>
</feature>
<dbReference type="Proteomes" id="UP000541444">
    <property type="component" value="Unassembled WGS sequence"/>
</dbReference>
<reference evidence="2 3" key="1">
    <citation type="journal article" date="2020" name="IScience">
        <title>Genome Sequencing of the Endangered Kingdonia uniflora (Circaeasteraceae, Ranunculales) Reveals Potential Mechanisms of Evolutionary Specialization.</title>
        <authorList>
            <person name="Sun Y."/>
            <person name="Deng T."/>
            <person name="Zhang A."/>
            <person name="Moore M.J."/>
            <person name="Landis J.B."/>
            <person name="Lin N."/>
            <person name="Zhang H."/>
            <person name="Zhang X."/>
            <person name="Huang J."/>
            <person name="Zhang X."/>
            <person name="Sun H."/>
            <person name="Wang H."/>
        </authorList>
    </citation>
    <scope>NUCLEOTIDE SEQUENCE [LARGE SCALE GENOMIC DNA]</scope>
    <source>
        <strain evidence="2">TB1705</strain>
        <tissue evidence="2">Leaf</tissue>
    </source>
</reference>
<evidence type="ECO:0000259" key="1">
    <source>
        <dbReference type="Pfam" id="PF03108"/>
    </source>
</evidence>
<name>A0A7J7LK29_9MAGN</name>
<gene>
    <name evidence="2" type="ORF">GIB67_003875</name>
</gene>
<dbReference type="Pfam" id="PF03108">
    <property type="entry name" value="DBD_Tnp_Mut"/>
    <property type="match status" value="1"/>
</dbReference>
<dbReference type="EMBL" id="JACGCM010002226">
    <property type="protein sequence ID" value="KAF6142919.1"/>
    <property type="molecule type" value="Genomic_DNA"/>
</dbReference>
<evidence type="ECO:0000313" key="3">
    <source>
        <dbReference type="Proteomes" id="UP000541444"/>
    </source>
</evidence>
<organism evidence="2 3">
    <name type="scientific">Kingdonia uniflora</name>
    <dbReference type="NCBI Taxonomy" id="39325"/>
    <lineage>
        <taxon>Eukaryota</taxon>
        <taxon>Viridiplantae</taxon>
        <taxon>Streptophyta</taxon>
        <taxon>Embryophyta</taxon>
        <taxon>Tracheophyta</taxon>
        <taxon>Spermatophyta</taxon>
        <taxon>Magnoliopsida</taxon>
        <taxon>Ranunculales</taxon>
        <taxon>Circaeasteraceae</taxon>
        <taxon>Kingdonia</taxon>
    </lineage>
</organism>
<comment type="caution">
    <text evidence="2">The sequence shown here is derived from an EMBL/GenBank/DDBJ whole genome shotgun (WGS) entry which is preliminary data.</text>
</comment>
<evidence type="ECO:0000313" key="2">
    <source>
        <dbReference type="EMBL" id="KAF6142919.1"/>
    </source>
</evidence>
<sequence>MNGVQVYTIVHFGGDIVRPKIGSIVSYVGGSTKLTSLRAHSSDEDFITLLEKISEIHREDSELRFDSQPEQMKDLVDFWFKSTAYTEDPYDFSKEFNIGDLYRDRIKLKNHIRAYVVVNKFNLEHVLSNEHKIVVRCKGYKCFWRIYATRCDALSTYTNYLRATLRKYGVTYTNYVESWNNVILKVRDLPIHVFIEDLRRICLKMSFMYREEAEKSQTRLTPWDTDHCESRKFMADSLTCGVRTSRYHFQITSYGRTDSVNIKDCICSCRWR</sequence>
<dbReference type="InterPro" id="IPR004332">
    <property type="entry name" value="Transposase_MuDR"/>
</dbReference>
<dbReference type="AlphaFoldDB" id="A0A7J7LK29"/>
<proteinExistence type="predicted"/>
<protein>
    <recommendedName>
        <fullName evidence="1">Transposase MuDR plant domain-containing protein</fullName>
    </recommendedName>
</protein>